<dbReference type="PIRSF" id="PIRSF029509">
    <property type="entry name" value="UCP029509"/>
    <property type="match status" value="1"/>
</dbReference>
<evidence type="ECO:0000313" key="4">
    <source>
        <dbReference type="Proteomes" id="UP000606921"/>
    </source>
</evidence>
<evidence type="ECO:0000313" key="3">
    <source>
        <dbReference type="EMBL" id="CAD7024803.1"/>
    </source>
</evidence>
<dbReference type="Pfam" id="PF09990">
    <property type="entry name" value="DUF2231"/>
    <property type="match status" value="1"/>
</dbReference>
<organism evidence="3 4">
    <name type="scientific">Pseudorhizobium endolithicum</name>
    <dbReference type="NCBI Taxonomy" id="1191678"/>
    <lineage>
        <taxon>Bacteria</taxon>
        <taxon>Pseudomonadati</taxon>
        <taxon>Pseudomonadota</taxon>
        <taxon>Alphaproteobacteria</taxon>
        <taxon>Hyphomicrobiales</taxon>
        <taxon>Rhizobiaceae</taxon>
        <taxon>Rhizobium/Agrobacterium group</taxon>
        <taxon>Pseudorhizobium</taxon>
    </lineage>
</organism>
<proteinExistence type="predicted"/>
<protein>
    <recommendedName>
        <fullName evidence="2">DUF2231 domain-containing protein</fullName>
    </recommendedName>
</protein>
<comment type="caution">
    <text evidence="3">The sequence shown here is derived from an EMBL/GenBank/DDBJ whole genome shotgun (WGS) entry which is preliminary data.</text>
</comment>
<evidence type="ECO:0000259" key="2">
    <source>
        <dbReference type="Pfam" id="PF09990"/>
    </source>
</evidence>
<gene>
    <name evidence="3" type="ORF">REJC140_00532</name>
</gene>
<dbReference type="EMBL" id="CABFWF030000001">
    <property type="protein sequence ID" value="CAD7024803.1"/>
    <property type="molecule type" value="Genomic_DNA"/>
</dbReference>
<dbReference type="RefSeq" id="WP_142591343.1">
    <property type="nucleotide sequence ID" value="NZ_CABFWF030000001.1"/>
</dbReference>
<feature type="domain" description="DUF2231" evidence="2">
    <location>
        <begin position="15"/>
        <end position="132"/>
    </location>
</feature>
<accession>A0ABM8PEL5</accession>
<name>A0ABM8PEL5_9HYPH</name>
<dbReference type="InterPro" id="IPR016923">
    <property type="entry name" value="UCP029509"/>
</dbReference>
<dbReference type="Proteomes" id="UP000606921">
    <property type="component" value="Unassembled WGS sequence"/>
</dbReference>
<feature type="transmembrane region" description="Helical" evidence="1">
    <location>
        <begin position="20"/>
        <end position="40"/>
    </location>
</feature>
<feature type="transmembrane region" description="Helical" evidence="1">
    <location>
        <begin position="83"/>
        <end position="104"/>
    </location>
</feature>
<feature type="transmembrane region" description="Helical" evidence="1">
    <location>
        <begin position="110"/>
        <end position="136"/>
    </location>
</feature>
<keyword evidence="1" id="KW-0472">Membrane</keyword>
<keyword evidence="1" id="KW-1133">Transmembrane helix</keyword>
<evidence type="ECO:0000256" key="1">
    <source>
        <dbReference type="SAM" id="Phobius"/>
    </source>
</evidence>
<keyword evidence="1" id="KW-0812">Transmembrane</keyword>
<feature type="transmembrane region" description="Helical" evidence="1">
    <location>
        <begin position="52"/>
        <end position="71"/>
    </location>
</feature>
<sequence length="148" mass="16279">MTTTYTTTTTGRAGFPLRTFFVPFPFVCFTLALITDIAYWQTSFLMWHNFSAWLLFAGLVFGGIGLVAGAVDMFRRSTRILGPGWLAAIGYILMLLLAVVNSFVHAGDGWTAIVPNGLVLSALTVALAVLTVIFAARRRSRVIWSIER</sequence>
<dbReference type="InterPro" id="IPR019251">
    <property type="entry name" value="DUF2231_TM"/>
</dbReference>
<keyword evidence="4" id="KW-1185">Reference proteome</keyword>
<reference evidence="3 4" key="1">
    <citation type="submission" date="2020-11" db="EMBL/GenBank/DDBJ databases">
        <authorList>
            <person name="Lassalle F."/>
        </authorList>
    </citation>
    <scope>NUCLEOTIDE SEQUENCE [LARGE SCALE GENOMIC DNA]</scope>
    <source>
        <strain evidence="3 4">JC140</strain>
    </source>
</reference>